<gene>
    <name evidence="2" type="ORF">D917_10201</name>
</gene>
<name>A0A1Y3EG91_9BILA</name>
<evidence type="ECO:0000313" key="2">
    <source>
        <dbReference type="EMBL" id="OUC42846.1"/>
    </source>
</evidence>
<accession>A0A1Y3EG91</accession>
<proteinExistence type="predicted"/>
<dbReference type="AlphaFoldDB" id="A0A1Y3EG91"/>
<feature type="transmembrane region" description="Helical" evidence="1">
    <location>
        <begin position="20"/>
        <end position="44"/>
    </location>
</feature>
<protein>
    <submittedName>
        <fullName evidence="2">Uncharacterized protein</fullName>
    </submittedName>
</protein>
<evidence type="ECO:0000256" key="1">
    <source>
        <dbReference type="SAM" id="Phobius"/>
    </source>
</evidence>
<keyword evidence="1" id="KW-0812">Transmembrane</keyword>
<keyword evidence="1" id="KW-1133">Transmembrane helix</keyword>
<feature type="non-terminal residue" evidence="2">
    <location>
        <position position="120"/>
    </location>
</feature>
<dbReference type="EMBL" id="LVZM01016412">
    <property type="protein sequence ID" value="OUC42846.1"/>
    <property type="molecule type" value="Genomic_DNA"/>
</dbReference>
<feature type="non-terminal residue" evidence="2">
    <location>
        <position position="1"/>
    </location>
</feature>
<reference evidence="2 3" key="1">
    <citation type="submission" date="2015-04" db="EMBL/GenBank/DDBJ databases">
        <title>Draft genome of the roundworm Trichinella nativa.</title>
        <authorList>
            <person name="Mitreva M."/>
        </authorList>
    </citation>
    <scope>NUCLEOTIDE SEQUENCE [LARGE SCALE GENOMIC DNA]</scope>
    <source>
        <strain evidence="2 3">ISS45</strain>
    </source>
</reference>
<organism evidence="2 3">
    <name type="scientific">Trichinella nativa</name>
    <dbReference type="NCBI Taxonomy" id="6335"/>
    <lineage>
        <taxon>Eukaryota</taxon>
        <taxon>Metazoa</taxon>
        <taxon>Ecdysozoa</taxon>
        <taxon>Nematoda</taxon>
        <taxon>Enoplea</taxon>
        <taxon>Dorylaimia</taxon>
        <taxon>Trichinellida</taxon>
        <taxon>Trichinellidae</taxon>
        <taxon>Trichinella</taxon>
    </lineage>
</organism>
<keyword evidence="1" id="KW-0472">Membrane</keyword>
<comment type="caution">
    <text evidence="2">The sequence shown here is derived from an EMBL/GenBank/DDBJ whole genome shotgun (WGS) entry which is preliminary data.</text>
</comment>
<evidence type="ECO:0000313" key="3">
    <source>
        <dbReference type="Proteomes" id="UP000243006"/>
    </source>
</evidence>
<dbReference type="Proteomes" id="UP000243006">
    <property type="component" value="Unassembled WGS sequence"/>
</dbReference>
<sequence length="120" mass="13943">CQLDHPYPSLHCKLMHTLNIALVKVGFLVQFLFPGLIDCAFLWLQSRYELDREAWLQLFREKIGMIRNRSKMHGNRKGNLNNDCKDECELHSLQSAMDVQITTNRYARTTPLNSASGFCR</sequence>